<proteinExistence type="predicted"/>
<sequence>MSWQAYVDTSLVATGHVQKACIASIAGDSIWATSSDFAISADELKTIAKLIKEYGTDSTPTIDHAQAEGIYVAGVRYVVAGGVERGIYARKEKSGIYITKSKQAILIVWHGDNGVAGNASSVTVKLADYLITSGY</sequence>
<dbReference type="EMBL" id="JAGIZQ010000004">
    <property type="protein sequence ID" value="KAH6631748.1"/>
    <property type="molecule type" value="Genomic_DNA"/>
</dbReference>
<gene>
    <name evidence="1" type="ORF">F5144DRAFT_230458</name>
</gene>
<evidence type="ECO:0000313" key="2">
    <source>
        <dbReference type="Proteomes" id="UP000724584"/>
    </source>
</evidence>
<accession>A0ACB7P8E9</accession>
<organism evidence="1 2">
    <name type="scientific">Chaetomium tenue</name>
    <dbReference type="NCBI Taxonomy" id="1854479"/>
    <lineage>
        <taxon>Eukaryota</taxon>
        <taxon>Fungi</taxon>
        <taxon>Dikarya</taxon>
        <taxon>Ascomycota</taxon>
        <taxon>Pezizomycotina</taxon>
        <taxon>Sordariomycetes</taxon>
        <taxon>Sordariomycetidae</taxon>
        <taxon>Sordariales</taxon>
        <taxon>Chaetomiaceae</taxon>
        <taxon>Chaetomium</taxon>
    </lineage>
</organism>
<comment type="caution">
    <text evidence="1">The sequence shown here is derived from an EMBL/GenBank/DDBJ whole genome shotgun (WGS) entry which is preliminary data.</text>
</comment>
<keyword evidence="2" id="KW-1185">Reference proteome</keyword>
<reference evidence="1 2" key="1">
    <citation type="journal article" date="2021" name="Nat. Commun.">
        <title>Genetic determinants of endophytism in the Arabidopsis root mycobiome.</title>
        <authorList>
            <person name="Mesny F."/>
            <person name="Miyauchi S."/>
            <person name="Thiergart T."/>
            <person name="Pickel B."/>
            <person name="Atanasova L."/>
            <person name="Karlsson M."/>
            <person name="Huettel B."/>
            <person name="Barry K.W."/>
            <person name="Haridas S."/>
            <person name="Chen C."/>
            <person name="Bauer D."/>
            <person name="Andreopoulos W."/>
            <person name="Pangilinan J."/>
            <person name="LaButti K."/>
            <person name="Riley R."/>
            <person name="Lipzen A."/>
            <person name="Clum A."/>
            <person name="Drula E."/>
            <person name="Henrissat B."/>
            <person name="Kohler A."/>
            <person name="Grigoriev I.V."/>
            <person name="Martin F.M."/>
            <person name="Hacquard S."/>
        </authorList>
    </citation>
    <scope>NUCLEOTIDE SEQUENCE [LARGE SCALE GENOMIC DNA]</scope>
    <source>
        <strain evidence="1 2">MPI-SDFR-AT-0079</strain>
    </source>
</reference>
<name>A0ACB7P8E9_9PEZI</name>
<protein>
    <submittedName>
        <fullName evidence="1">Profilin</fullName>
    </submittedName>
</protein>
<evidence type="ECO:0000313" key="1">
    <source>
        <dbReference type="EMBL" id="KAH6631748.1"/>
    </source>
</evidence>
<dbReference type="Proteomes" id="UP000724584">
    <property type="component" value="Unassembled WGS sequence"/>
</dbReference>